<comment type="catalytic activity">
    <reaction evidence="9">
        <text>tRNA(Cys) + L-cysteine + ATP = L-cysteinyl-tRNA(Cys) + AMP + diphosphate</text>
        <dbReference type="Rhea" id="RHEA:17773"/>
        <dbReference type="Rhea" id="RHEA-COMP:9661"/>
        <dbReference type="Rhea" id="RHEA-COMP:9679"/>
        <dbReference type="ChEBI" id="CHEBI:30616"/>
        <dbReference type="ChEBI" id="CHEBI:33019"/>
        <dbReference type="ChEBI" id="CHEBI:35235"/>
        <dbReference type="ChEBI" id="CHEBI:78442"/>
        <dbReference type="ChEBI" id="CHEBI:78517"/>
        <dbReference type="ChEBI" id="CHEBI:456215"/>
        <dbReference type="EC" id="6.1.1.16"/>
    </reaction>
</comment>
<dbReference type="PANTHER" id="PTHR10890:SF3">
    <property type="entry name" value="CYSTEINE--TRNA LIGASE, CYTOPLASMIC"/>
    <property type="match status" value="1"/>
</dbReference>
<dbReference type="GO" id="GO:0008270">
    <property type="term" value="F:zinc ion binding"/>
    <property type="evidence" value="ECO:0007669"/>
    <property type="project" value="UniProtKB-UniRule"/>
</dbReference>
<evidence type="ECO:0000256" key="9">
    <source>
        <dbReference type="HAMAP-Rule" id="MF_00041"/>
    </source>
</evidence>
<dbReference type="PANTHER" id="PTHR10890">
    <property type="entry name" value="CYSTEINYL-TRNA SYNTHETASE"/>
    <property type="match status" value="1"/>
</dbReference>
<dbReference type="SUPFAM" id="SSF52374">
    <property type="entry name" value="Nucleotidylyl transferase"/>
    <property type="match status" value="1"/>
</dbReference>
<evidence type="ECO:0000256" key="5">
    <source>
        <dbReference type="ARBA" id="ARBA00022833"/>
    </source>
</evidence>
<evidence type="ECO:0000256" key="1">
    <source>
        <dbReference type="ARBA" id="ARBA00011245"/>
    </source>
</evidence>
<accession>A0A2M7VG79</accession>
<dbReference type="NCBIfam" id="TIGR00435">
    <property type="entry name" value="cysS"/>
    <property type="match status" value="1"/>
</dbReference>
<evidence type="ECO:0000256" key="6">
    <source>
        <dbReference type="ARBA" id="ARBA00022840"/>
    </source>
</evidence>
<comment type="subunit">
    <text evidence="1 9">Monomer.</text>
</comment>
<dbReference type="Proteomes" id="UP000230405">
    <property type="component" value="Unassembled WGS sequence"/>
</dbReference>
<dbReference type="GO" id="GO:0004817">
    <property type="term" value="F:cysteine-tRNA ligase activity"/>
    <property type="evidence" value="ECO:0007669"/>
    <property type="project" value="UniProtKB-UniRule"/>
</dbReference>
<dbReference type="SUPFAM" id="SSF47323">
    <property type="entry name" value="Anticodon-binding domain of a subclass of class I aminoacyl-tRNA synthetases"/>
    <property type="match status" value="1"/>
</dbReference>
<gene>
    <name evidence="9" type="primary">cysS</name>
    <name evidence="11" type="ORF">COX77_00865</name>
</gene>
<proteinExistence type="inferred from homology"/>
<protein>
    <recommendedName>
        <fullName evidence="9">Cysteine--tRNA ligase</fullName>
        <ecNumber evidence="9">6.1.1.16</ecNumber>
    </recommendedName>
    <alternativeName>
        <fullName evidence="9">Cysteinyl-tRNA synthetase</fullName>
        <shortName evidence="9">CysRS</shortName>
    </alternativeName>
</protein>
<dbReference type="EC" id="6.1.1.16" evidence="9"/>
<dbReference type="Gene3D" id="3.40.50.620">
    <property type="entry name" value="HUPs"/>
    <property type="match status" value="1"/>
</dbReference>
<reference evidence="12" key="1">
    <citation type="submission" date="2017-09" db="EMBL/GenBank/DDBJ databases">
        <title>Depth-based differentiation of microbial function through sediment-hosted aquifers and enrichment of novel symbionts in the deep terrestrial subsurface.</title>
        <authorList>
            <person name="Probst A.J."/>
            <person name="Ladd B."/>
            <person name="Jarett J.K."/>
            <person name="Geller-Mcgrath D.E."/>
            <person name="Sieber C.M.K."/>
            <person name="Emerson J.B."/>
            <person name="Anantharaman K."/>
            <person name="Thomas B.C."/>
            <person name="Malmstrom R."/>
            <person name="Stieglmeier M."/>
            <person name="Klingl A."/>
            <person name="Woyke T."/>
            <person name="Ryan C.M."/>
            <person name="Banfield J.F."/>
        </authorList>
    </citation>
    <scope>NUCLEOTIDE SEQUENCE [LARGE SCALE GENOMIC DNA]</scope>
</reference>
<evidence type="ECO:0000313" key="11">
    <source>
        <dbReference type="EMBL" id="PIZ99701.1"/>
    </source>
</evidence>
<feature type="short sequence motif" description="'KMSKS' region" evidence="9">
    <location>
        <begin position="280"/>
        <end position="284"/>
    </location>
</feature>
<dbReference type="InterPro" id="IPR014729">
    <property type="entry name" value="Rossmann-like_a/b/a_fold"/>
</dbReference>
<comment type="similarity">
    <text evidence="9">Belongs to the class-I aminoacyl-tRNA synthetase family.</text>
</comment>
<dbReference type="InterPro" id="IPR032678">
    <property type="entry name" value="tRNA-synt_1_cat_dom"/>
</dbReference>
<feature type="short sequence motif" description="'HIGH' region" evidence="9">
    <location>
        <begin position="32"/>
        <end position="42"/>
    </location>
</feature>
<dbReference type="Gene3D" id="1.20.120.1910">
    <property type="entry name" value="Cysteine-tRNA ligase, C-terminal anti-codon recognition domain"/>
    <property type="match status" value="1"/>
</dbReference>
<keyword evidence="6 9" id="KW-0067">ATP-binding</keyword>
<evidence type="ECO:0000256" key="8">
    <source>
        <dbReference type="ARBA" id="ARBA00023146"/>
    </source>
</evidence>
<organism evidence="11 12">
    <name type="scientific">Candidatus Komeilibacteria bacterium CG_4_10_14_0_2_um_filter_37_10</name>
    <dbReference type="NCBI Taxonomy" id="1974470"/>
    <lineage>
        <taxon>Bacteria</taxon>
        <taxon>Candidatus Komeiliibacteriota</taxon>
    </lineage>
</organism>
<evidence type="ECO:0000256" key="2">
    <source>
        <dbReference type="ARBA" id="ARBA00022598"/>
    </source>
</evidence>
<dbReference type="PRINTS" id="PR00983">
    <property type="entry name" value="TRNASYNTHCYS"/>
</dbReference>
<dbReference type="GO" id="GO:0006423">
    <property type="term" value="P:cysteinyl-tRNA aminoacylation"/>
    <property type="evidence" value="ECO:0007669"/>
    <property type="project" value="UniProtKB-UniRule"/>
</dbReference>
<comment type="caution">
    <text evidence="11">The sequence shown here is derived from an EMBL/GenBank/DDBJ whole genome shotgun (WGS) entry which is preliminary data.</text>
</comment>
<keyword evidence="3 9" id="KW-0479">Metal-binding</keyword>
<evidence type="ECO:0000256" key="3">
    <source>
        <dbReference type="ARBA" id="ARBA00022723"/>
    </source>
</evidence>
<keyword evidence="8 9" id="KW-0030">Aminoacyl-tRNA synthetase</keyword>
<keyword evidence="5 9" id="KW-0862">Zinc</keyword>
<dbReference type="GO" id="GO:0005829">
    <property type="term" value="C:cytosol"/>
    <property type="evidence" value="ECO:0007669"/>
    <property type="project" value="TreeGrafter"/>
</dbReference>
<dbReference type="InterPro" id="IPR015803">
    <property type="entry name" value="Cys-tRNA-ligase"/>
</dbReference>
<keyword evidence="2 9" id="KW-0436">Ligase</keyword>
<keyword evidence="7 9" id="KW-0648">Protein biosynthesis</keyword>
<keyword evidence="9" id="KW-0963">Cytoplasm</keyword>
<feature type="binding site" evidence="9">
    <location>
        <position position="223"/>
    </location>
    <ligand>
        <name>Zn(2+)</name>
        <dbReference type="ChEBI" id="CHEBI:29105"/>
    </ligand>
</feature>
<dbReference type="EMBL" id="PFPO01000015">
    <property type="protein sequence ID" value="PIZ99701.1"/>
    <property type="molecule type" value="Genomic_DNA"/>
</dbReference>
<feature type="domain" description="tRNA synthetases class I catalytic" evidence="10">
    <location>
        <begin position="17"/>
        <end position="328"/>
    </location>
</feature>
<evidence type="ECO:0000256" key="4">
    <source>
        <dbReference type="ARBA" id="ARBA00022741"/>
    </source>
</evidence>
<dbReference type="GO" id="GO:0005524">
    <property type="term" value="F:ATP binding"/>
    <property type="evidence" value="ECO:0007669"/>
    <property type="project" value="UniProtKB-UniRule"/>
</dbReference>
<dbReference type="InterPro" id="IPR009080">
    <property type="entry name" value="tRNAsynth_Ia_anticodon-bd"/>
</dbReference>
<evidence type="ECO:0000256" key="7">
    <source>
        <dbReference type="ARBA" id="ARBA00022917"/>
    </source>
</evidence>
<feature type="binding site" evidence="9">
    <location>
        <position position="30"/>
    </location>
    <ligand>
        <name>Zn(2+)</name>
        <dbReference type="ChEBI" id="CHEBI:29105"/>
    </ligand>
</feature>
<comment type="cofactor">
    <cofactor evidence="9">
        <name>Zn(2+)</name>
        <dbReference type="ChEBI" id="CHEBI:29105"/>
    </cofactor>
    <text evidence="9">Binds 1 zinc ion per subunit.</text>
</comment>
<sequence>MPTIQLYNTLSRKKEIFQPLNENQLTFYSCGPTVYNYPHIGNLRAYVMNDLVKRTFLYNDYQVKHIINLTDVGHLTSDADDGEDKIEKAKLRENKTAWDIAAFYIKAFQDDCDLLNIITPTKYVRATDCIKEQLAVVKILDQKGYLYQTNDGLYLDTSKLKHYGLLAKLDIQGLKAGARIEQNPDKKNITDFAVWKFSPPNSHRDMEWDSPWGIGFPGWHLECSVISSLNLGQQFDLHSGGIEHIPVHHTNEIAQSEAAYGVIPAHYWLHINHLNLKSGKMAKSSGTFIRLQDLINKNIDPLAYRYYLLQTHYATAIVYTEEALLAAQTGFHNLQQRISTLTGKGKILPDYKNKFIELINNDFNSPQAMALVWEILKNDKLTDADKKTTILDFDQVLGLNLKKLKPLKIPQKIKLLATKRWQTKQNKNFTQADQLRQQIEIQGYLINDSADSYYIVKQ</sequence>
<comment type="subcellular location">
    <subcellularLocation>
        <location evidence="9">Cytoplasm</location>
    </subcellularLocation>
</comment>
<dbReference type="HAMAP" id="MF_00041">
    <property type="entry name" value="Cys_tRNA_synth"/>
    <property type="match status" value="1"/>
</dbReference>
<dbReference type="AlphaFoldDB" id="A0A2M7VG79"/>
<feature type="binding site" evidence="9">
    <location>
        <position position="248"/>
    </location>
    <ligand>
        <name>Zn(2+)</name>
        <dbReference type="ChEBI" id="CHEBI:29105"/>
    </ligand>
</feature>
<evidence type="ECO:0000259" key="10">
    <source>
        <dbReference type="Pfam" id="PF01406"/>
    </source>
</evidence>
<dbReference type="InterPro" id="IPR024909">
    <property type="entry name" value="Cys-tRNA/MSH_ligase"/>
</dbReference>
<name>A0A2M7VG79_9BACT</name>
<feature type="binding site" evidence="9">
    <location>
        <position position="252"/>
    </location>
    <ligand>
        <name>Zn(2+)</name>
        <dbReference type="ChEBI" id="CHEBI:29105"/>
    </ligand>
</feature>
<evidence type="ECO:0000313" key="12">
    <source>
        <dbReference type="Proteomes" id="UP000230405"/>
    </source>
</evidence>
<feature type="binding site" evidence="9">
    <location>
        <position position="283"/>
    </location>
    <ligand>
        <name>ATP</name>
        <dbReference type="ChEBI" id="CHEBI:30616"/>
    </ligand>
</feature>
<keyword evidence="4 9" id="KW-0547">Nucleotide-binding</keyword>
<dbReference type="Pfam" id="PF01406">
    <property type="entry name" value="tRNA-synt_1e"/>
    <property type="match status" value="1"/>
</dbReference>